<feature type="coiled-coil region" evidence="1">
    <location>
        <begin position="37"/>
        <end position="64"/>
    </location>
</feature>
<keyword evidence="3" id="KW-1185">Reference proteome</keyword>
<evidence type="ECO:0000313" key="3">
    <source>
        <dbReference type="Proteomes" id="UP000646365"/>
    </source>
</evidence>
<dbReference type="EMBL" id="BMJQ01000007">
    <property type="protein sequence ID" value="GGF22895.1"/>
    <property type="molecule type" value="Genomic_DNA"/>
</dbReference>
<gene>
    <name evidence="2" type="ORF">GCM10011611_31220</name>
</gene>
<sequence length="85" mass="9367">MATISRLFVSSDDLHAYVDEMLPPRAASRVAAALEQDAEARARVAAYQKQNAELRRLNAEVLDEPVPAAMAEMVAAARREETRGR</sequence>
<keyword evidence="1" id="KW-0175">Coiled coil</keyword>
<accession>A0A8J3E3Z4</accession>
<dbReference type="SUPFAM" id="SSF158855">
    <property type="entry name" value="Lipase chaperone-like"/>
    <property type="match status" value="1"/>
</dbReference>
<evidence type="ECO:0000313" key="2">
    <source>
        <dbReference type="EMBL" id="GGF22895.1"/>
    </source>
</evidence>
<organism evidence="2 3">
    <name type="scientific">Aliidongia dinghuensis</name>
    <dbReference type="NCBI Taxonomy" id="1867774"/>
    <lineage>
        <taxon>Bacteria</taxon>
        <taxon>Pseudomonadati</taxon>
        <taxon>Pseudomonadota</taxon>
        <taxon>Alphaproteobacteria</taxon>
        <taxon>Rhodospirillales</taxon>
        <taxon>Dongiaceae</taxon>
        <taxon>Aliidongia</taxon>
    </lineage>
</organism>
<evidence type="ECO:0000256" key="1">
    <source>
        <dbReference type="SAM" id="Coils"/>
    </source>
</evidence>
<dbReference type="AlphaFoldDB" id="A0A8J3E3Z4"/>
<dbReference type="Proteomes" id="UP000646365">
    <property type="component" value="Unassembled WGS sequence"/>
</dbReference>
<name>A0A8J3E3Z4_9PROT</name>
<comment type="caution">
    <text evidence="2">The sequence shown here is derived from an EMBL/GenBank/DDBJ whole genome shotgun (WGS) entry which is preliminary data.</text>
</comment>
<reference evidence="2" key="2">
    <citation type="submission" date="2020-09" db="EMBL/GenBank/DDBJ databases">
        <authorList>
            <person name="Sun Q."/>
            <person name="Zhou Y."/>
        </authorList>
    </citation>
    <scope>NUCLEOTIDE SEQUENCE</scope>
    <source>
        <strain evidence="2">CGMCC 1.15725</strain>
    </source>
</reference>
<protein>
    <submittedName>
        <fullName evidence="2">Uncharacterized protein</fullName>
    </submittedName>
</protein>
<reference evidence="2" key="1">
    <citation type="journal article" date="2014" name="Int. J. Syst. Evol. Microbiol.">
        <title>Complete genome sequence of Corynebacterium casei LMG S-19264T (=DSM 44701T), isolated from a smear-ripened cheese.</title>
        <authorList>
            <consortium name="US DOE Joint Genome Institute (JGI-PGF)"/>
            <person name="Walter F."/>
            <person name="Albersmeier A."/>
            <person name="Kalinowski J."/>
            <person name="Ruckert C."/>
        </authorList>
    </citation>
    <scope>NUCLEOTIDE SEQUENCE</scope>
    <source>
        <strain evidence="2">CGMCC 1.15725</strain>
    </source>
</reference>
<dbReference type="RefSeq" id="WP_189047335.1">
    <property type="nucleotide sequence ID" value="NZ_BMJQ01000007.1"/>
</dbReference>
<proteinExistence type="predicted"/>